<dbReference type="InterPro" id="IPR027968">
    <property type="entry name" value="JHY"/>
</dbReference>
<feature type="compositionally biased region" description="Acidic residues" evidence="1">
    <location>
        <begin position="382"/>
        <end position="392"/>
    </location>
</feature>
<evidence type="ECO:0000256" key="1">
    <source>
        <dbReference type="SAM" id="MobiDB-lite"/>
    </source>
</evidence>
<feature type="compositionally biased region" description="Low complexity" evidence="1">
    <location>
        <begin position="116"/>
        <end position="130"/>
    </location>
</feature>
<feature type="region of interest" description="Disordered" evidence="1">
    <location>
        <begin position="326"/>
        <end position="491"/>
    </location>
</feature>
<dbReference type="Proteomes" id="UP001189429">
    <property type="component" value="Unassembled WGS sequence"/>
</dbReference>
<comment type="caution">
    <text evidence="2">The sequence shown here is derived from an EMBL/GenBank/DDBJ whole genome shotgun (WGS) entry which is preliminary data.</text>
</comment>
<name>A0ABN9SVV1_9DINO</name>
<feature type="compositionally biased region" description="Basic and acidic residues" evidence="1">
    <location>
        <begin position="421"/>
        <end position="432"/>
    </location>
</feature>
<evidence type="ECO:0000313" key="3">
    <source>
        <dbReference type="Proteomes" id="UP001189429"/>
    </source>
</evidence>
<keyword evidence="3" id="KW-1185">Reference proteome</keyword>
<reference evidence="2" key="1">
    <citation type="submission" date="2023-10" db="EMBL/GenBank/DDBJ databases">
        <authorList>
            <person name="Chen Y."/>
            <person name="Shah S."/>
            <person name="Dougan E. K."/>
            <person name="Thang M."/>
            <person name="Chan C."/>
        </authorList>
    </citation>
    <scope>NUCLEOTIDE SEQUENCE [LARGE SCALE GENOMIC DNA]</scope>
</reference>
<feature type="compositionally biased region" description="Low complexity" evidence="1">
    <location>
        <begin position="265"/>
        <end position="289"/>
    </location>
</feature>
<accession>A0ABN9SVV1</accession>
<feature type="compositionally biased region" description="Basic and acidic residues" evidence="1">
    <location>
        <begin position="605"/>
        <end position="615"/>
    </location>
</feature>
<feature type="region of interest" description="Disordered" evidence="1">
    <location>
        <begin position="543"/>
        <end position="615"/>
    </location>
</feature>
<protein>
    <submittedName>
        <fullName evidence="2">Uncharacterized protein</fullName>
    </submittedName>
</protein>
<dbReference type="Pfam" id="PF15261">
    <property type="entry name" value="JHY"/>
    <property type="match status" value="1"/>
</dbReference>
<evidence type="ECO:0000313" key="2">
    <source>
        <dbReference type="EMBL" id="CAK0836638.1"/>
    </source>
</evidence>
<gene>
    <name evidence="2" type="ORF">PCOR1329_LOCUS33073</name>
</gene>
<feature type="region of interest" description="Disordered" evidence="1">
    <location>
        <begin position="1"/>
        <end position="289"/>
    </location>
</feature>
<organism evidence="2 3">
    <name type="scientific">Prorocentrum cordatum</name>
    <dbReference type="NCBI Taxonomy" id="2364126"/>
    <lineage>
        <taxon>Eukaryota</taxon>
        <taxon>Sar</taxon>
        <taxon>Alveolata</taxon>
        <taxon>Dinophyceae</taxon>
        <taxon>Prorocentrales</taxon>
        <taxon>Prorocentraceae</taxon>
        <taxon>Prorocentrum</taxon>
    </lineage>
</organism>
<sequence length="641" mass="64023">MMAGISDAESASGGEDPEDGGDDARGQFAMSWRRGVPGAQQPAQPVLTISSPSAQRPRPSAVAKAAASIGPASPSPAVTRASAPKAVPPPAAAQRAAAPKVASSATVGPPKPGTTVAVPAKASSSSAVPPRAGGVLTGPPKPAGASGPPRPGSRGGMPEVQQVATPSGRRSTPGLAGASPTGSARRPSGSYGGMHAARSRPSQPPSPAAGTGAGPALKPRCGPQAFAALASQAGPAAVHAGAAPADGGGFVMPPDSDDEGSVGERATLATGASAAPARAGYPAGGAAPLAPAATQLPAAGGAQAQARQAGAGTAALLPGETPAEYVERMKRDLSGATTGASGQSGSPEAPAAARAPAAPVQAAATRGANGQRATAAPASEGDGSEEESEDDGAACAGRGGVPWKANAAAAGGGVRQMVQEFAREERARESRGPPRQQQGGVASRTRPPKAPPAAAATPPAEAKAQASPTSAVRPGEELQFSRKPRPVDFAPATLDEYKNKYGEKGAKQELGKLGADLDDEELQLKKAVQMRTKQYCAAVHAVNRERSLSSGPPRKAEPKPEPKSNARAKAAEFAKNIPKPAPKPKAEPSPSETRKPEVRGPSPEDLARADLEEIAQREQQHFADLARVRQIKEFLHAVEVG</sequence>
<feature type="compositionally biased region" description="Low complexity" evidence="1">
    <location>
        <begin position="92"/>
        <end position="105"/>
    </location>
</feature>
<feature type="compositionally biased region" description="Low complexity" evidence="1">
    <location>
        <begin position="50"/>
        <end position="85"/>
    </location>
</feature>
<dbReference type="EMBL" id="CAUYUJ010013703">
    <property type="protein sequence ID" value="CAK0836638.1"/>
    <property type="molecule type" value="Genomic_DNA"/>
</dbReference>
<proteinExistence type="predicted"/>
<feature type="compositionally biased region" description="Low complexity" evidence="1">
    <location>
        <begin position="334"/>
        <end position="364"/>
    </location>
</feature>
<feature type="compositionally biased region" description="Low complexity" evidence="1">
    <location>
        <begin position="452"/>
        <end position="467"/>
    </location>
</feature>
<feature type="compositionally biased region" description="Low complexity" evidence="1">
    <location>
        <begin position="230"/>
        <end position="245"/>
    </location>
</feature>
<feature type="compositionally biased region" description="Basic and acidic residues" evidence="1">
    <location>
        <begin position="554"/>
        <end position="572"/>
    </location>
</feature>